<organism evidence="7 8">
    <name type="scientific">Treponema phagedenis</name>
    <dbReference type="NCBI Taxonomy" id="162"/>
    <lineage>
        <taxon>Bacteria</taxon>
        <taxon>Pseudomonadati</taxon>
        <taxon>Spirochaetota</taxon>
        <taxon>Spirochaetia</taxon>
        <taxon>Spirochaetales</taxon>
        <taxon>Treponemataceae</taxon>
        <taxon>Treponema</taxon>
    </lineage>
</organism>
<dbReference type="InterPro" id="IPR051350">
    <property type="entry name" value="WD_repeat-ST_regulator"/>
</dbReference>
<keyword evidence="1 3" id="KW-0853">WD repeat</keyword>
<feature type="region of interest" description="Disordered" evidence="5">
    <location>
        <begin position="467"/>
        <end position="488"/>
    </location>
</feature>
<evidence type="ECO:0000256" key="5">
    <source>
        <dbReference type="SAM" id="MobiDB-lite"/>
    </source>
</evidence>
<sequence>MGLRKGVAQQKIKPFFIFLFFFCINLSIYAELVVNGKESDAYRYPSWSADGSVFAYASKNSVFLVDDTSLERIRTLKDHNNELIFLGFSSQTANFVSAGKDNTIIKRAITQNKPLSKYTVPSYVQLTSLAYSSEGNLIAGGLNDGKIFISNTLKLSSHEVKIFFAGHTNSVQSLAFSKDGQHLFSVSGDVIKLWNTNNFAVEKEFDHYGKAKLPVVFSPSGKSFASCTDANRISIRDFKGVVQKDIIEEKGIETFDFSSDGRFLIIADKKGALQFYSVQSGVLTDTIDSFGKSPAKAFRISNDGKKLLAICKNGKIYRISVEHFTGDKAAALATAQQTAIETAQKAAEDAAEQAIWDSVQKAAAQAAKKAQAEREALAGITKQQTEEAKAAAEKAAQQAALEAAQASAKETGSHMSIDEIAEKAVQAASEKIEVLIQQAIEKTIRQILSEEEPAAQPPAEIAAITKEEPAAQPSTETAAVTEKEPEQTAPYSAVGTAYNKKAFFHTTDGLEIRLGLNTLPKPFLLSFNTEVAYLCNSLYCALLFRRRGWF</sequence>
<dbReference type="InterPro" id="IPR015943">
    <property type="entry name" value="WD40/YVTN_repeat-like_dom_sf"/>
</dbReference>
<dbReference type="Pfam" id="PF00400">
    <property type="entry name" value="WD40"/>
    <property type="match status" value="1"/>
</dbReference>
<proteinExistence type="predicted"/>
<dbReference type="SUPFAM" id="SSF50978">
    <property type="entry name" value="WD40 repeat-like"/>
    <property type="match status" value="1"/>
</dbReference>
<dbReference type="OrthoDB" id="310550at2"/>
<dbReference type="AlphaFoldDB" id="A0A0B7GR58"/>
<evidence type="ECO:0000256" key="2">
    <source>
        <dbReference type="ARBA" id="ARBA00022737"/>
    </source>
</evidence>
<keyword evidence="6" id="KW-1133">Transmembrane helix</keyword>
<gene>
    <name evidence="7" type="ORF">TPHV1_120062</name>
</gene>
<evidence type="ECO:0000313" key="8">
    <source>
        <dbReference type="Proteomes" id="UP000042527"/>
    </source>
</evidence>
<evidence type="ECO:0000256" key="4">
    <source>
        <dbReference type="SAM" id="Coils"/>
    </source>
</evidence>
<reference evidence="8" key="1">
    <citation type="submission" date="2015-01" db="EMBL/GenBank/DDBJ databases">
        <authorList>
            <person name="Manzoor Shahid"/>
            <person name="Zubair Saima"/>
        </authorList>
    </citation>
    <scope>NUCLEOTIDE SEQUENCE [LARGE SCALE GENOMIC DNA]</scope>
    <source>
        <strain evidence="8">V1</strain>
    </source>
</reference>
<keyword evidence="2" id="KW-0677">Repeat</keyword>
<evidence type="ECO:0000256" key="1">
    <source>
        <dbReference type="ARBA" id="ARBA00022574"/>
    </source>
</evidence>
<keyword evidence="8" id="KW-1185">Reference proteome</keyword>
<evidence type="ECO:0000313" key="7">
    <source>
        <dbReference type="EMBL" id="CEM60933.1"/>
    </source>
</evidence>
<dbReference type="InterPro" id="IPR011659">
    <property type="entry name" value="WD40"/>
</dbReference>
<protein>
    <submittedName>
        <fullName evidence="7">WD domain, G-beta repeat protein</fullName>
    </submittedName>
</protein>
<keyword evidence="4" id="KW-0175">Coiled coil</keyword>
<dbReference type="RefSeq" id="WP_002698822.1">
    <property type="nucleotide sequence ID" value="NZ_CDNC01000004.1"/>
</dbReference>
<evidence type="ECO:0000256" key="3">
    <source>
        <dbReference type="PROSITE-ProRule" id="PRU00221"/>
    </source>
</evidence>
<dbReference type="Proteomes" id="UP000042527">
    <property type="component" value="Unassembled WGS sequence"/>
</dbReference>
<feature type="coiled-coil region" evidence="4">
    <location>
        <begin position="382"/>
        <end position="409"/>
    </location>
</feature>
<keyword evidence="6" id="KW-0472">Membrane</keyword>
<dbReference type="SMART" id="SM00320">
    <property type="entry name" value="WD40"/>
    <property type="match status" value="6"/>
</dbReference>
<feature type="transmembrane region" description="Helical" evidence="6">
    <location>
        <begin position="12"/>
        <end position="30"/>
    </location>
</feature>
<accession>A0A0B7GR58</accession>
<dbReference type="PANTHER" id="PTHR22838">
    <property type="entry name" value="WD REPEAT PROTEIN 26-RELATED"/>
    <property type="match status" value="1"/>
</dbReference>
<dbReference type="Gene3D" id="2.130.10.10">
    <property type="entry name" value="YVTN repeat-like/Quinoprotein amine dehydrogenase"/>
    <property type="match status" value="2"/>
</dbReference>
<dbReference type="PROSITE" id="PS50082">
    <property type="entry name" value="WD_REPEATS_2"/>
    <property type="match status" value="1"/>
</dbReference>
<dbReference type="Pfam" id="PF07676">
    <property type="entry name" value="PD40"/>
    <property type="match status" value="1"/>
</dbReference>
<dbReference type="InterPro" id="IPR001680">
    <property type="entry name" value="WD40_rpt"/>
</dbReference>
<dbReference type="InterPro" id="IPR036322">
    <property type="entry name" value="WD40_repeat_dom_sf"/>
</dbReference>
<name>A0A0B7GR58_TREPH</name>
<keyword evidence="6" id="KW-0812">Transmembrane</keyword>
<evidence type="ECO:0000256" key="6">
    <source>
        <dbReference type="SAM" id="Phobius"/>
    </source>
</evidence>
<dbReference type="EMBL" id="CDNC01000004">
    <property type="protein sequence ID" value="CEM60933.1"/>
    <property type="molecule type" value="Genomic_DNA"/>
</dbReference>
<feature type="repeat" description="WD" evidence="3">
    <location>
        <begin position="164"/>
        <end position="189"/>
    </location>
</feature>
<dbReference type="PANTHER" id="PTHR22838:SF0">
    <property type="entry name" value="WD REPEAT-CONTAINING PROTEIN 26"/>
    <property type="match status" value="1"/>
</dbReference>